<sequence length="182" mass="21184">MWSSVFDMPYLMREGATEEELDRLVKTWNEKLSPQEIAEIAERQTNPFPANHPLHAQYKPFDPSLWDLPQKKLPDSYLDFLRYSNGGEFQTGERYFQFFGTKELREYNLAYEFPEYMAGSVSIGMDGCGNHYILDMREDMNEDEYPILAAHSGNLGYEDCKQVARSFPELCRGTTSMDEELD</sequence>
<dbReference type="OrthoDB" id="2633244at2"/>
<organism evidence="2 3">
    <name type="scientific">Paenibacillus tyrfis</name>
    <dbReference type="NCBI Taxonomy" id="1501230"/>
    <lineage>
        <taxon>Bacteria</taxon>
        <taxon>Bacillati</taxon>
        <taxon>Bacillota</taxon>
        <taxon>Bacilli</taxon>
        <taxon>Bacillales</taxon>
        <taxon>Paenibacillaceae</taxon>
        <taxon>Paenibacillus</taxon>
    </lineage>
</organism>
<dbReference type="Proteomes" id="UP000028123">
    <property type="component" value="Unassembled WGS sequence"/>
</dbReference>
<evidence type="ECO:0000313" key="2">
    <source>
        <dbReference type="EMBL" id="KEQ25928.1"/>
    </source>
</evidence>
<keyword evidence="3" id="KW-1185">Reference proteome</keyword>
<proteinExistence type="predicted"/>
<dbReference type="SUPFAM" id="SSF160631">
    <property type="entry name" value="SMI1/KNR4-like"/>
    <property type="match status" value="1"/>
</dbReference>
<evidence type="ECO:0000259" key="1">
    <source>
        <dbReference type="Pfam" id="PF09346"/>
    </source>
</evidence>
<reference evidence="2 3" key="1">
    <citation type="submission" date="2014-06" db="EMBL/GenBank/DDBJ databases">
        <title>Draft genome sequence of Paenibacillus sp. MSt1.</title>
        <authorList>
            <person name="Aw Y.K."/>
            <person name="Ong K.S."/>
            <person name="Gan H.M."/>
            <person name="Lee S.M."/>
        </authorList>
    </citation>
    <scope>NUCLEOTIDE SEQUENCE [LARGE SCALE GENOMIC DNA]</scope>
    <source>
        <strain evidence="2 3">MSt1</strain>
    </source>
</reference>
<dbReference type="RefSeq" id="WP_036680297.1">
    <property type="nucleotide sequence ID" value="NZ_JNVM01000008.1"/>
</dbReference>
<dbReference type="InterPro" id="IPR037883">
    <property type="entry name" value="Knr4/Smi1-like_sf"/>
</dbReference>
<protein>
    <recommendedName>
        <fullName evidence="1">Knr4/Smi1-like domain-containing protein</fullName>
    </recommendedName>
</protein>
<dbReference type="AlphaFoldDB" id="A0A081P5F5"/>
<dbReference type="eggNOG" id="ENOG5032R3M">
    <property type="taxonomic scope" value="Bacteria"/>
</dbReference>
<name>A0A081P5F5_9BACL</name>
<dbReference type="EMBL" id="JNVM01000008">
    <property type="protein sequence ID" value="KEQ25928.1"/>
    <property type="molecule type" value="Genomic_DNA"/>
</dbReference>
<feature type="domain" description="Knr4/Smi1-like" evidence="1">
    <location>
        <begin position="72"/>
        <end position="170"/>
    </location>
</feature>
<accession>A0A081P5F5</accession>
<dbReference type="InterPro" id="IPR018958">
    <property type="entry name" value="Knr4/Smi1-like_dom"/>
</dbReference>
<dbReference type="Pfam" id="PF09346">
    <property type="entry name" value="SMI1_KNR4"/>
    <property type="match status" value="1"/>
</dbReference>
<evidence type="ECO:0000313" key="3">
    <source>
        <dbReference type="Proteomes" id="UP000028123"/>
    </source>
</evidence>
<dbReference type="Gene3D" id="3.40.1580.10">
    <property type="entry name" value="SMI1/KNR4-like"/>
    <property type="match status" value="1"/>
</dbReference>
<comment type="caution">
    <text evidence="2">The sequence shown here is derived from an EMBL/GenBank/DDBJ whole genome shotgun (WGS) entry which is preliminary data.</text>
</comment>
<gene>
    <name evidence="2" type="ORF">ET33_35645</name>
</gene>